<evidence type="ECO:0000256" key="6">
    <source>
        <dbReference type="ARBA" id="ARBA00022500"/>
    </source>
</evidence>
<keyword evidence="8 11" id="KW-0472">Membrane</keyword>
<feature type="domain" description="Flagellar motor switch protein FliG C-terminal" evidence="12">
    <location>
        <begin position="222"/>
        <end position="329"/>
    </location>
</feature>
<evidence type="ECO:0000256" key="4">
    <source>
        <dbReference type="ARBA" id="ARBA00021870"/>
    </source>
</evidence>
<dbReference type="GO" id="GO:0009425">
    <property type="term" value="C:bacterial-type flagellum basal body"/>
    <property type="evidence" value="ECO:0007669"/>
    <property type="project" value="UniProtKB-SubCell"/>
</dbReference>
<dbReference type="RefSeq" id="WP_085213761.1">
    <property type="nucleotide sequence ID" value="NZ_FXAM01000001.1"/>
</dbReference>
<keyword evidence="9 11" id="KW-0975">Bacterial flagellum</keyword>
<dbReference type="PANTHER" id="PTHR30534:SF0">
    <property type="entry name" value="FLAGELLAR MOTOR SWITCH PROTEIN FLIG"/>
    <property type="match status" value="1"/>
</dbReference>
<dbReference type="GO" id="GO:0005886">
    <property type="term" value="C:plasma membrane"/>
    <property type="evidence" value="ECO:0007669"/>
    <property type="project" value="UniProtKB-SubCell"/>
</dbReference>
<evidence type="ECO:0000256" key="10">
    <source>
        <dbReference type="ARBA" id="ARBA00025598"/>
    </source>
</evidence>
<keyword evidence="11" id="KW-0997">Cell inner membrane</keyword>
<dbReference type="GO" id="GO:0003774">
    <property type="term" value="F:cytoskeletal motor activity"/>
    <property type="evidence" value="ECO:0007669"/>
    <property type="project" value="InterPro"/>
</dbReference>
<keyword evidence="7 11" id="KW-0283">Flagellar rotation</keyword>
<keyword evidence="5 11" id="KW-1003">Cell membrane</keyword>
<evidence type="ECO:0000259" key="12">
    <source>
        <dbReference type="Pfam" id="PF01706"/>
    </source>
</evidence>
<dbReference type="Proteomes" id="UP000192923">
    <property type="component" value="Unassembled WGS sequence"/>
</dbReference>
<organism evidence="15 16">
    <name type="scientific">Methylomagnum ishizawai</name>
    <dbReference type="NCBI Taxonomy" id="1760988"/>
    <lineage>
        <taxon>Bacteria</taxon>
        <taxon>Pseudomonadati</taxon>
        <taxon>Pseudomonadota</taxon>
        <taxon>Gammaproteobacteria</taxon>
        <taxon>Methylococcales</taxon>
        <taxon>Methylococcaceae</taxon>
        <taxon>Methylomagnum</taxon>
    </lineage>
</organism>
<dbReference type="EMBL" id="FXAM01000001">
    <property type="protein sequence ID" value="SMF95494.1"/>
    <property type="molecule type" value="Genomic_DNA"/>
</dbReference>
<dbReference type="PIRSF" id="PIRSF003161">
    <property type="entry name" value="FliG"/>
    <property type="match status" value="1"/>
</dbReference>
<evidence type="ECO:0000256" key="1">
    <source>
        <dbReference type="ARBA" id="ARBA00004117"/>
    </source>
</evidence>
<keyword evidence="6 11" id="KW-0145">Chemotaxis</keyword>
<name>A0A1Y6D546_9GAMM</name>
<dbReference type="STRING" id="1760988.SAMN02949497_2859"/>
<dbReference type="OrthoDB" id="9780302at2"/>
<keyword evidence="15" id="KW-0969">Cilium</keyword>
<evidence type="ECO:0000256" key="8">
    <source>
        <dbReference type="ARBA" id="ARBA00023136"/>
    </source>
</evidence>
<accession>A0A1Y6D546</accession>
<evidence type="ECO:0000256" key="9">
    <source>
        <dbReference type="ARBA" id="ARBA00023143"/>
    </source>
</evidence>
<evidence type="ECO:0000256" key="3">
    <source>
        <dbReference type="ARBA" id="ARBA00010299"/>
    </source>
</evidence>
<feature type="domain" description="Flagellar motor switch protein FliG middle" evidence="13">
    <location>
        <begin position="120"/>
        <end position="193"/>
    </location>
</feature>
<feature type="domain" description="Flagellar motor switch protein FliG N-terminal" evidence="14">
    <location>
        <begin position="9"/>
        <end position="111"/>
    </location>
</feature>
<evidence type="ECO:0000259" key="14">
    <source>
        <dbReference type="Pfam" id="PF14842"/>
    </source>
</evidence>
<evidence type="ECO:0000313" key="15">
    <source>
        <dbReference type="EMBL" id="SMF95494.1"/>
    </source>
</evidence>
<dbReference type="InterPro" id="IPR028263">
    <property type="entry name" value="FliG_N"/>
</dbReference>
<dbReference type="Gene3D" id="1.10.220.30">
    <property type="match status" value="3"/>
</dbReference>
<dbReference type="Pfam" id="PF14841">
    <property type="entry name" value="FliG_M"/>
    <property type="match status" value="1"/>
</dbReference>
<dbReference type="GO" id="GO:0006935">
    <property type="term" value="P:chemotaxis"/>
    <property type="evidence" value="ECO:0007669"/>
    <property type="project" value="UniProtKB-KW"/>
</dbReference>
<dbReference type="SUPFAM" id="SSF48029">
    <property type="entry name" value="FliG"/>
    <property type="match status" value="2"/>
</dbReference>
<dbReference type="Pfam" id="PF14842">
    <property type="entry name" value="FliG_N"/>
    <property type="match status" value="1"/>
</dbReference>
<evidence type="ECO:0000313" key="16">
    <source>
        <dbReference type="Proteomes" id="UP000192923"/>
    </source>
</evidence>
<sequence length="336" mass="36784">MAEALDTLKMDGTQQAALLFLTVGQERAAEVLKHMTPKEVQQIGAAMAEMRNITLDMIDGVLRRFIEEIRNQTALGVNSEDYIRNMLTQALGADKAANIIDRILLGRNSKGLEQLKWMDPRAIADLIRLEHPQIIAIILSLLDSDQAAETLAHLPERSRSDVIMRVATLQGVHPAALKELDDIMEKQLSGNANVKSSTIGGIEAAANILNFSDSNIEVSIMEQIAEANPDLSQKIQDKMFVFDDLVSIDDRGIQTLLREVSTDALLLALRGADDGLKEKVFNNMSRRAAEMLRDDLEAAPPARLSDVEASQKDILAIARRLAEAGEISLGGGDDLI</sequence>
<evidence type="ECO:0000256" key="11">
    <source>
        <dbReference type="PIRNR" id="PIRNR003161"/>
    </source>
</evidence>
<dbReference type="PANTHER" id="PTHR30534">
    <property type="entry name" value="FLAGELLAR MOTOR SWITCH PROTEIN FLIG"/>
    <property type="match status" value="1"/>
</dbReference>
<comment type="function">
    <text evidence="10 11">FliG is one of three proteins (FliG, FliN, FliM) that forms the rotor-mounted switch complex (C ring), located at the base of the basal body. This complex interacts with the CheY and CheZ chemotaxis proteins, in addition to contacting components of the motor that determine the direction of flagellar rotation.</text>
</comment>
<dbReference type="InterPro" id="IPR032779">
    <property type="entry name" value="FliG_M"/>
</dbReference>
<comment type="similarity">
    <text evidence="3 11">Belongs to the FliG family.</text>
</comment>
<keyword evidence="15" id="KW-0282">Flagellum</keyword>
<evidence type="ECO:0000256" key="7">
    <source>
        <dbReference type="ARBA" id="ARBA00022779"/>
    </source>
</evidence>
<dbReference type="Pfam" id="PF01706">
    <property type="entry name" value="FliG_C"/>
    <property type="match status" value="1"/>
</dbReference>
<evidence type="ECO:0000256" key="5">
    <source>
        <dbReference type="ARBA" id="ARBA00022475"/>
    </source>
</evidence>
<evidence type="ECO:0000256" key="2">
    <source>
        <dbReference type="ARBA" id="ARBA00004515"/>
    </source>
</evidence>
<dbReference type="NCBIfam" id="TIGR00207">
    <property type="entry name" value="fliG"/>
    <property type="match status" value="1"/>
</dbReference>
<dbReference type="InterPro" id="IPR000090">
    <property type="entry name" value="Flg_Motor_Flig"/>
</dbReference>
<evidence type="ECO:0000259" key="13">
    <source>
        <dbReference type="Pfam" id="PF14841"/>
    </source>
</evidence>
<dbReference type="InterPro" id="IPR023087">
    <property type="entry name" value="Flg_Motor_Flig_C"/>
</dbReference>
<dbReference type="InterPro" id="IPR011002">
    <property type="entry name" value="FliG_a-hlx"/>
</dbReference>
<dbReference type="AlphaFoldDB" id="A0A1Y6D546"/>
<keyword evidence="16" id="KW-1185">Reference proteome</keyword>
<proteinExistence type="inferred from homology"/>
<reference evidence="15 16" key="1">
    <citation type="submission" date="2016-12" db="EMBL/GenBank/DDBJ databases">
        <authorList>
            <person name="Song W.-J."/>
            <person name="Kurnit D.M."/>
        </authorList>
    </citation>
    <scope>NUCLEOTIDE SEQUENCE [LARGE SCALE GENOMIC DNA]</scope>
    <source>
        <strain evidence="15 16">175</strain>
    </source>
</reference>
<protein>
    <recommendedName>
        <fullName evidence="4 11">Flagellar motor switch protein FliG</fullName>
    </recommendedName>
</protein>
<dbReference type="FunFam" id="1.10.220.30:FF:000001">
    <property type="entry name" value="Flagellar motor switch protein FliG"/>
    <property type="match status" value="1"/>
</dbReference>
<dbReference type="GO" id="GO:0071973">
    <property type="term" value="P:bacterial-type flagellum-dependent cell motility"/>
    <property type="evidence" value="ECO:0007669"/>
    <property type="project" value="InterPro"/>
</dbReference>
<dbReference type="PRINTS" id="PR00954">
    <property type="entry name" value="FLGMOTORFLIG"/>
</dbReference>
<gene>
    <name evidence="15" type="ORF">SAMN02949497_2859</name>
</gene>
<keyword evidence="15" id="KW-0966">Cell projection</keyword>
<comment type="subcellular location">
    <subcellularLocation>
        <location evidence="1 11">Bacterial flagellum basal body</location>
    </subcellularLocation>
    <subcellularLocation>
        <location evidence="2 11">Cell inner membrane</location>
        <topology evidence="2 11">Peripheral membrane protein</topology>
        <orientation evidence="2 11">Cytoplasmic side</orientation>
    </subcellularLocation>
</comment>